<organism evidence="2">
    <name type="scientific">Faucicola osloensis</name>
    <name type="common">Moraxella osloensis</name>
    <dbReference type="NCBI Taxonomy" id="34062"/>
    <lineage>
        <taxon>Bacteria</taxon>
        <taxon>Pseudomonadati</taxon>
        <taxon>Pseudomonadota</taxon>
        <taxon>Gammaproteobacteria</taxon>
        <taxon>Moraxellales</taxon>
        <taxon>Moraxellaceae</taxon>
        <taxon>Faucicola</taxon>
    </lineage>
</organism>
<reference evidence="2" key="1">
    <citation type="journal article" date="2020" name="Microbiol. Resour. Announc.">
        <title>Complete Genome Sequence of Moraxella osloensis Strain YV1, Isolated from an Australian Wastewater Treatment Plant.</title>
        <authorList>
            <person name="Batinovic S."/>
            <person name="Rice D.T.F."/>
            <person name="Seviour R.J."/>
            <person name="Petrovski S."/>
        </authorList>
    </citation>
    <scope>NUCLEOTIDE SEQUENCE</scope>
    <source>
        <strain evidence="2">YV1</strain>
    </source>
</reference>
<dbReference type="CDD" id="cd02440">
    <property type="entry name" value="AdoMet_MTases"/>
    <property type="match status" value="1"/>
</dbReference>
<dbReference type="EMBL" id="CP047226">
    <property type="protein sequence ID" value="QHG09456.1"/>
    <property type="molecule type" value="Genomic_DNA"/>
</dbReference>
<dbReference type="PANTHER" id="PTHR43667:SF2">
    <property type="entry name" value="FATTY ACID C-METHYL TRANSFERASE"/>
    <property type="match status" value="1"/>
</dbReference>
<evidence type="ECO:0000256" key="1">
    <source>
        <dbReference type="SAM" id="MobiDB-lite"/>
    </source>
</evidence>
<keyword evidence="2" id="KW-0808">Transferase</keyword>
<evidence type="ECO:0000313" key="2">
    <source>
        <dbReference type="EMBL" id="QHG09456.1"/>
    </source>
</evidence>
<dbReference type="InterPro" id="IPR050723">
    <property type="entry name" value="CFA/CMAS"/>
</dbReference>
<dbReference type="PANTHER" id="PTHR43667">
    <property type="entry name" value="CYCLOPROPANE-FATTY-ACYL-PHOSPHOLIPID SYNTHASE"/>
    <property type="match status" value="1"/>
</dbReference>
<feature type="region of interest" description="Disordered" evidence="1">
    <location>
        <begin position="1"/>
        <end position="33"/>
    </location>
</feature>
<feature type="compositionally biased region" description="Polar residues" evidence="1">
    <location>
        <begin position="1"/>
        <end position="25"/>
    </location>
</feature>
<accession>A0A6P1KCZ4</accession>
<keyword evidence="2" id="KW-0489">Methyltransferase</keyword>
<name>A0A6P1KCZ4_FAUOS</name>
<dbReference type="AlphaFoldDB" id="A0A6P1KCZ4"/>
<dbReference type="GO" id="GO:0032259">
    <property type="term" value="P:methylation"/>
    <property type="evidence" value="ECO:0007669"/>
    <property type="project" value="UniProtKB-KW"/>
</dbReference>
<dbReference type="GO" id="GO:0008168">
    <property type="term" value="F:methyltransferase activity"/>
    <property type="evidence" value="ECO:0007669"/>
    <property type="project" value="UniProtKB-KW"/>
</dbReference>
<dbReference type="SUPFAM" id="SSF53335">
    <property type="entry name" value="S-adenosyl-L-methionine-dependent methyltransferases"/>
    <property type="match status" value="1"/>
</dbReference>
<dbReference type="InterPro" id="IPR029063">
    <property type="entry name" value="SAM-dependent_MTases_sf"/>
</dbReference>
<gene>
    <name evidence="2" type="ORF">GSF12_05865</name>
</gene>
<proteinExistence type="predicted"/>
<protein>
    <submittedName>
        <fullName evidence="2">Methyltransferase domain-containing protein</fullName>
    </submittedName>
</protein>
<dbReference type="Gene3D" id="3.40.50.150">
    <property type="entry name" value="Vaccinia Virus protein VP39"/>
    <property type="match status" value="1"/>
</dbReference>
<sequence>MTPSSLEAKNTATSHPSNHPSNGTETLVKRRQSDLAKRRSFTDYLPNPIVDHLLTPVQHSAAKAARQIIFLLLSKLKQGHLTVIETFHQSDDIATKVATKVATHKTFGVSVMNTEPVTQSPVTDTQRTLGEQIGNHPLAVTLTIHSPQVYQHLLTGGSIAFADDYIDGLWQADDLTAFLRLIARNLTLINTIEAKFANLTKRWEHRQHRNRHNDKNNAKSNILAHYDIGNAMYALFLDERMMYSSAIYPTPLSNLAAAQTHKLAKICELAELTADDHVIEIGTGWGGFAIYAASQYGCRVTTTTISDAQYKEAKRRIDAANLTDKITLLKQDYRELTGKYDKLVSIEMIEAVGHEYLPDFFAQCNRLLKDNGLMVLQAITFNDRGYQKYLHAVDFIQTHVFPGGCLLSNSEILSQARDHTDMQVTSLVDYGYDYARTLIDWRYNFMQALPQLKALGYDDAFMRLWHFYFAYCEAGFLEKTIGVVQVRLEKAQYR</sequence>
<dbReference type="Pfam" id="PF02353">
    <property type="entry name" value="CMAS"/>
    <property type="match status" value="1"/>
</dbReference>